<sequence>MEKIIGIETQYGVIKGRDGIYLDSISYPKETELILKGEFNINTDFKNFEISFSRIIYSQLIELDFDDRGGLESFGYFENSALIEKFRKIDHSNKLNARHTHYYFRTYDIVFEIIAQEYNLKT</sequence>
<dbReference type="EMBL" id="JAEHFX010000011">
    <property type="protein sequence ID" value="MBK0404807.1"/>
    <property type="molecule type" value="Genomic_DNA"/>
</dbReference>
<evidence type="ECO:0000313" key="2">
    <source>
        <dbReference type="Proteomes" id="UP000644147"/>
    </source>
</evidence>
<dbReference type="Proteomes" id="UP000644147">
    <property type="component" value="Unassembled WGS sequence"/>
</dbReference>
<reference evidence="1 2" key="1">
    <citation type="submission" date="2020-12" db="EMBL/GenBank/DDBJ databases">
        <title>Bacterial novel species Adhaeribacter sp. BT258 isolated from soil.</title>
        <authorList>
            <person name="Jung H.-Y."/>
        </authorList>
    </citation>
    <scope>NUCLEOTIDE SEQUENCE [LARGE SCALE GENOMIC DNA]</scope>
    <source>
        <strain evidence="1 2">BT258</strain>
    </source>
</reference>
<organism evidence="1 2">
    <name type="scientific">Adhaeribacter terrigena</name>
    <dbReference type="NCBI Taxonomy" id="2793070"/>
    <lineage>
        <taxon>Bacteria</taxon>
        <taxon>Pseudomonadati</taxon>
        <taxon>Bacteroidota</taxon>
        <taxon>Cytophagia</taxon>
        <taxon>Cytophagales</taxon>
        <taxon>Hymenobacteraceae</taxon>
        <taxon>Adhaeribacter</taxon>
    </lineage>
</organism>
<proteinExistence type="predicted"/>
<protein>
    <submittedName>
        <fullName evidence="1">Uncharacterized protein</fullName>
    </submittedName>
</protein>
<accession>A0ABS1C632</accession>
<keyword evidence="2" id="KW-1185">Reference proteome</keyword>
<name>A0ABS1C632_9BACT</name>
<dbReference type="RefSeq" id="WP_200507694.1">
    <property type="nucleotide sequence ID" value="NZ_JAEHFX010000011.1"/>
</dbReference>
<comment type="caution">
    <text evidence="1">The sequence shown here is derived from an EMBL/GenBank/DDBJ whole genome shotgun (WGS) entry which is preliminary data.</text>
</comment>
<evidence type="ECO:0000313" key="1">
    <source>
        <dbReference type="EMBL" id="MBK0404807.1"/>
    </source>
</evidence>
<gene>
    <name evidence="1" type="ORF">I5M27_17580</name>
</gene>